<evidence type="ECO:0000313" key="7">
    <source>
        <dbReference type="EMBL" id="OKH28211.1"/>
    </source>
</evidence>
<dbReference type="Proteomes" id="UP000185984">
    <property type="component" value="Unassembled WGS sequence"/>
</dbReference>
<dbReference type="PANTHER" id="PTHR30532">
    <property type="entry name" value="IRON III DICITRATE-BINDING PERIPLASMIC PROTEIN"/>
    <property type="match status" value="1"/>
</dbReference>
<organism evidence="7 8">
    <name type="scientific">Chroogloeocystis siderophila 5.2 s.c.1</name>
    <dbReference type="NCBI Taxonomy" id="247279"/>
    <lineage>
        <taxon>Bacteria</taxon>
        <taxon>Bacillati</taxon>
        <taxon>Cyanobacteriota</taxon>
        <taxon>Cyanophyceae</taxon>
        <taxon>Oscillatoriophycideae</taxon>
        <taxon>Chroococcales</taxon>
        <taxon>Chroococcaceae</taxon>
        <taxon>Chroogloeocystis</taxon>
    </lineage>
</organism>
<evidence type="ECO:0000256" key="2">
    <source>
        <dbReference type="ARBA" id="ARBA00008814"/>
    </source>
</evidence>
<dbReference type="Gene3D" id="3.40.50.1980">
    <property type="entry name" value="Nitrogenase molybdenum iron protein domain"/>
    <property type="match status" value="2"/>
</dbReference>
<keyword evidence="8" id="KW-1185">Reference proteome</keyword>
<proteinExistence type="inferred from homology"/>
<feature type="chain" id="PRO_5013205374" description="Fe/B12 periplasmic-binding domain-containing protein" evidence="5">
    <location>
        <begin position="25"/>
        <end position="340"/>
    </location>
</feature>
<keyword evidence="4 5" id="KW-0732">Signal</keyword>
<dbReference type="Pfam" id="PF01497">
    <property type="entry name" value="Peripla_BP_2"/>
    <property type="match status" value="1"/>
</dbReference>
<dbReference type="SUPFAM" id="SSF53807">
    <property type="entry name" value="Helical backbone' metal receptor"/>
    <property type="match status" value="1"/>
</dbReference>
<feature type="domain" description="Fe/B12 periplasmic-binding" evidence="6">
    <location>
        <begin position="57"/>
        <end position="340"/>
    </location>
</feature>
<feature type="signal peptide" evidence="5">
    <location>
        <begin position="1"/>
        <end position="24"/>
    </location>
</feature>
<evidence type="ECO:0000256" key="1">
    <source>
        <dbReference type="ARBA" id="ARBA00004196"/>
    </source>
</evidence>
<comment type="similarity">
    <text evidence="2">Belongs to the bacterial solute-binding protein 8 family.</text>
</comment>
<dbReference type="InterPro" id="IPR051313">
    <property type="entry name" value="Bact_iron-sidero_bind"/>
</dbReference>
<dbReference type="InterPro" id="IPR002491">
    <property type="entry name" value="ABC_transptr_periplasmic_BD"/>
</dbReference>
<dbReference type="PROSITE" id="PS51257">
    <property type="entry name" value="PROKAR_LIPOPROTEIN"/>
    <property type="match status" value="1"/>
</dbReference>
<accession>A0A1U7HXD6</accession>
<evidence type="ECO:0000256" key="3">
    <source>
        <dbReference type="ARBA" id="ARBA00022448"/>
    </source>
</evidence>
<reference evidence="7 8" key="1">
    <citation type="submission" date="2016-11" db="EMBL/GenBank/DDBJ databases">
        <title>Draft Genome Sequences of Nine Cyanobacterial Strains from Diverse Habitats.</title>
        <authorList>
            <person name="Zhu T."/>
            <person name="Hou S."/>
            <person name="Lu X."/>
            <person name="Hess W.R."/>
        </authorList>
    </citation>
    <scope>NUCLEOTIDE SEQUENCE [LARGE SCALE GENOMIC DNA]</scope>
    <source>
        <strain evidence="7 8">5.2 s.c.1</strain>
    </source>
</reference>
<dbReference type="GO" id="GO:0030288">
    <property type="term" value="C:outer membrane-bounded periplasmic space"/>
    <property type="evidence" value="ECO:0007669"/>
    <property type="project" value="TreeGrafter"/>
</dbReference>
<protein>
    <recommendedName>
        <fullName evidence="6">Fe/B12 periplasmic-binding domain-containing protein</fullName>
    </recommendedName>
</protein>
<dbReference type="CDD" id="cd01146">
    <property type="entry name" value="FhuD"/>
    <property type="match status" value="1"/>
</dbReference>
<dbReference type="GO" id="GO:1901678">
    <property type="term" value="P:iron coordination entity transport"/>
    <property type="evidence" value="ECO:0007669"/>
    <property type="project" value="UniProtKB-ARBA"/>
</dbReference>
<dbReference type="STRING" id="247279.NIES1031_05150"/>
<evidence type="ECO:0000256" key="4">
    <source>
        <dbReference type="ARBA" id="ARBA00022729"/>
    </source>
</evidence>
<name>A0A1U7HXD6_9CHRO</name>
<gene>
    <name evidence="7" type="ORF">NIES1031_05150</name>
</gene>
<comment type="subcellular location">
    <subcellularLocation>
        <location evidence="1">Cell envelope</location>
    </subcellularLocation>
</comment>
<keyword evidence="3" id="KW-0813">Transport</keyword>
<evidence type="ECO:0000313" key="8">
    <source>
        <dbReference type="Proteomes" id="UP000185984"/>
    </source>
</evidence>
<sequence length="340" mass="37206">MKKLQLLFLAALTAFVIVSCGVNHSVRTAVESPATRTDCRRIPHQMGETEICGKPQRVVALGPDMLELLLALDVQPVGFGDYVRFEGDYDNPTQQIPYLGNRITKAIANVGWSANPSLEALVKVKPDLIISRALSADLYATLSKIAPTLFLKQFDTEANLRAIASSVDTPQAEQVIAQMQQTISEARQEFASTVASHPQVLMLIASGTSEMRLVSSTDNPCSALIQELGFQLVYPPNFDSAQQKALPLSVEELPNLNQADSMIILGFDFALNDQSPTADEFATYQVEQAKQRWQNNAVAQSLQASQAGRTYFIPAYTCLGLPGPIGTQLYLNELQQMRKG</sequence>
<dbReference type="AlphaFoldDB" id="A0A1U7HXD6"/>
<comment type="caution">
    <text evidence="7">The sequence shown here is derived from an EMBL/GenBank/DDBJ whole genome shotgun (WGS) entry which is preliminary data.</text>
</comment>
<dbReference type="PROSITE" id="PS50983">
    <property type="entry name" value="FE_B12_PBP"/>
    <property type="match status" value="1"/>
</dbReference>
<evidence type="ECO:0000256" key="5">
    <source>
        <dbReference type="SAM" id="SignalP"/>
    </source>
</evidence>
<dbReference type="PANTHER" id="PTHR30532:SF24">
    <property type="entry name" value="FERRIC ENTEROBACTIN-BINDING PERIPLASMIC PROTEIN FEPB"/>
    <property type="match status" value="1"/>
</dbReference>
<evidence type="ECO:0000259" key="6">
    <source>
        <dbReference type="PROSITE" id="PS50983"/>
    </source>
</evidence>
<dbReference type="EMBL" id="MRCC01000004">
    <property type="protein sequence ID" value="OKH28211.1"/>
    <property type="molecule type" value="Genomic_DNA"/>
</dbReference>